<dbReference type="HOGENOM" id="CLU_097481_0_1_3"/>
<keyword evidence="2" id="KW-1185">Reference proteome</keyword>
<dbReference type="InterPro" id="IPR012441">
    <property type="entry name" value="DUF1643"/>
</dbReference>
<accession>Q46GV1</accession>
<evidence type="ECO:0000313" key="2">
    <source>
        <dbReference type="Proteomes" id="UP000002535"/>
    </source>
</evidence>
<dbReference type="EMBL" id="CP000095">
    <property type="protein sequence ID" value="AAZ59292.1"/>
    <property type="molecule type" value="Genomic_DNA"/>
</dbReference>
<dbReference type="KEGG" id="pmn:PMN2A_1804"/>
<evidence type="ECO:0000313" key="1">
    <source>
        <dbReference type="EMBL" id="AAZ59292.1"/>
    </source>
</evidence>
<proteinExistence type="predicted"/>
<organism evidence="1 2">
    <name type="scientific">Prochlorococcus marinus (strain NATL2A)</name>
    <dbReference type="NCBI Taxonomy" id="59920"/>
    <lineage>
        <taxon>Bacteria</taxon>
        <taxon>Bacillati</taxon>
        <taxon>Cyanobacteriota</taxon>
        <taxon>Cyanophyceae</taxon>
        <taxon>Synechococcales</taxon>
        <taxon>Prochlorococcaceae</taxon>
        <taxon>Prochlorococcus</taxon>
    </lineage>
</organism>
<gene>
    <name evidence="1" type="ordered locus">PMN2A_1804</name>
</gene>
<name>Q46GV1_PROMT</name>
<dbReference type="AlphaFoldDB" id="Q46GV1"/>
<dbReference type="PhylomeDB" id="Q46GV1"/>
<dbReference type="STRING" id="59920.PMN2A_1804"/>
<dbReference type="Pfam" id="PF07799">
    <property type="entry name" value="DUF1643"/>
    <property type="match status" value="1"/>
</dbReference>
<reference evidence="1 2" key="1">
    <citation type="journal article" date="2007" name="PLoS Genet.">
        <title>Patterns and implications of gene gain and loss in the evolution of Prochlorococcus.</title>
        <authorList>
            <person name="Kettler G.C."/>
            <person name="Martiny A.C."/>
            <person name="Huang K."/>
            <person name="Zucker J."/>
            <person name="Coleman M.L."/>
            <person name="Rodrigue S."/>
            <person name="Chen F."/>
            <person name="Lapidus A."/>
            <person name="Ferriera S."/>
            <person name="Johnson J."/>
            <person name="Steglich C."/>
            <person name="Church G.M."/>
            <person name="Richardson P."/>
            <person name="Chisholm S.W."/>
        </authorList>
    </citation>
    <scope>NUCLEOTIDE SEQUENCE [LARGE SCALE GENOMIC DNA]</scope>
    <source>
        <strain evidence="1 2">NATL2A</strain>
    </source>
</reference>
<sequence length="173" mass="20207">MSFCLFSECRSYRWILKRELLSGKKTILFIGLNPSKANSSHNDRTLMRIINFSSSWNYKNIYIINLFGLISKSPLQLSKSNDPIGENNDLITLKSLEFWRENNNCDLWLGWGDKGQLNGRDLKVLKLIKNFSNFKSNENNYSKRVLSLGLSKKGNPRHPLYMPNHSFLRRFDL</sequence>
<evidence type="ECO:0008006" key="3">
    <source>
        <dbReference type="Google" id="ProtNLM"/>
    </source>
</evidence>
<dbReference type="Proteomes" id="UP000002535">
    <property type="component" value="Chromosome"/>
</dbReference>
<protein>
    <recommendedName>
        <fullName evidence="3">DUF1643 domain-containing protein</fullName>
    </recommendedName>
</protein>